<evidence type="ECO:0000313" key="12">
    <source>
        <dbReference type="Proteomes" id="UP001218218"/>
    </source>
</evidence>
<dbReference type="InterPro" id="IPR012302">
    <property type="entry name" value="Malic_NAD-bd"/>
</dbReference>
<comment type="similarity">
    <text evidence="2 8">Belongs to the malic enzymes family.</text>
</comment>
<keyword evidence="3 7" id="KW-0479">Metal-binding</keyword>
<comment type="cofactor">
    <cofactor evidence="1">
        <name>Mn(2+)</name>
        <dbReference type="ChEBI" id="CHEBI:29035"/>
    </cofactor>
</comment>
<dbReference type="AlphaFoldDB" id="A0AAD7AKL5"/>
<organism evidence="11 12">
    <name type="scientific">Mycena albidolilacea</name>
    <dbReference type="NCBI Taxonomy" id="1033008"/>
    <lineage>
        <taxon>Eukaryota</taxon>
        <taxon>Fungi</taxon>
        <taxon>Dikarya</taxon>
        <taxon>Basidiomycota</taxon>
        <taxon>Agaricomycotina</taxon>
        <taxon>Agaricomycetes</taxon>
        <taxon>Agaricomycetidae</taxon>
        <taxon>Agaricales</taxon>
        <taxon>Marasmiineae</taxon>
        <taxon>Mycenaceae</taxon>
        <taxon>Mycena</taxon>
    </lineage>
</organism>
<feature type="binding site" evidence="6">
    <location>
        <position position="464"/>
    </location>
    <ligand>
        <name>(S)-malate</name>
        <dbReference type="ChEBI" id="CHEBI:15589"/>
    </ligand>
</feature>
<dbReference type="PRINTS" id="PR00072">
    <property type="entry name" value="MALOXRDTASE"/>
</dbReference>
<evidence type="ECO:0000313" key="11">
    <source>
        <dbReference type="EMBL" id="KAJ7361370.1"/>
    </source>
</evidence>
<dbReference type="GO" id="GO:0006108">
    <property type="term" value="P:malate metabolic process"/>
    <property type="evidence" value="ECO:0007669"/>
    <property type="project" value="TreeGrafter"/>
</dbReference>
<evidence type="ECO:0000256" key="7">
    <source>
        <dbReference type="PIRSR" id="PIRSR000106-3"/>
    </source>
</evidence>
<protein>
    <recommendedName>
        <fullName evidence="8">Malic enzyme</fullName>
    </recommendedName>
</protein>
<name>A0AAD7AKL5_9AGAR</name>
<feature type="binding site" evidence="7">
    <location>
        <position position="244"/>
    </location>
    <ligand>
        <name>a divalent metal cation</name>
        <dbReference type="ChEBI" id="CHEBI:60240"/>
    </ligand>
</feature>
<dbReference type="InterPro" id="IPR001891">
    <property type="entry name" value="Malic_OxRdtase"/>
</dbReference>
<evidence type="ECO:0000256" key="8">
    <source>
        <dbReference type="RuleBase" id="RU003426"/>
    </source>
</evidence>
<feature type="domain" description="Malic enzyme N-terminal" evidence="10">
    <location>
        <begin position="77"/>
        <end position="258"/>
    </location>
</feature>
<dbReference type="InterPro" id="IPR046346">
    <property type="entry name" value="Aminoacid_DH-like_N_sf"/>
</dbReference>
<evidence type="ECO:0000256" key="3">
    <source>
        <dbReference type="ARBA" id="ARBA00022723"/>
    </source>
</evidence>
<dbReference type="SUPFAM" id="SSF53223">
    <property type="entry name" value="Aminoacid dehydrogenase-like, N-terminal domain"/>
    <property type="match status" value="1"/>
</dbReference>
<dbReference type="InterPro" id="IPR036291">
    <property type="entry name" value="NAD(P)-bd_dom_sf"/>
</dbReference>
<dbReference type="Pfam" id="PF03949">
    <property type="entry name" value="Malic_M"/>
    <property type="match status" value="1"/>
</dbReference>
<feature type="binding site" evidence="6">
    <location>
        <position position="419"/>
    </location>
    <ligand>
        <name>(S)-malate</name>
        <dbReference type="ChEBI" id="CHEBI:15589"/>
    </ligand>
</feature>
<dbReference type="GO" id="GO:0046872">
    <property type="term" value="F:metal ion binding"/>
    <property type="evidence" value="ECO:0007669"/>
    <property type="project" value="UniProtKB-KW"/>
</dbReference>
<feature type="active site" description="Proton donor" evidence="5">
    <location>
        <position position="100"/>
    </location>
</feature>
<dbReference type="GO" id="GO:0005829">
    <property type="term" value="C:cytosol"/>
    <property type="evidence" value="ECO:0007669"/>
    <property type="project" value="TreeGrafter"/>
</dbReference>
<evidence type="ECO:0000256" key="1">
    <source>
        <dbReference type="ARBA" id="ARBA00001936"/>
    </source>
</evidence>
<comment type="cofactor">
    <cofactor evidence="7">
        <name>Mg(2+)</name>
        <dbReference type="ChEBI" id="CHEBI:18420"/>
    </cofactor>
    <cofactor evidence="7">
        <name>Mn(2+)</name>
        <dbReference type="ChEBI" id="CHEBI:29035"/>
    </cofactor>
    <text evidence="7">Divalent metal cations. Prefers magnesium or manganese.</text>
</comment>
<feature type="binding site" evidence="7">
    <location>
        <position position="243"/>
    </location>
    <ligand>
        <name>a divalent metal cation</name>
        <dbReference type="ChEBI" id="CHEBI:60240"/>
    </ligand>
</feature>
<evidence type="ECO:0000256" key="5">
    <source>
        <dbReference type="PIRSR" id="PIRSR000106-1"/>
    </source>
</evidence>
<comment type="caution">
    <text evidence="11">The sequence shown here is derived from an EMBL/GenBank/DDBJ whole genome shotgun (WGS) entry which is preliminary data.</text>
</comment>
<feature type="domain" description="Malic enzyme NAD-binding" evidence="9">
    <location>
        <begin position="268"/>
        <end position="533"/>
    </location>
</feature>
<dbReference type="InterPro" id="IPR015884">
    <property type="entry name" value="Malic_enzyme_CS"/>
</dbReference>
<dbReference type="SUPFAM" id="SSF51735">
    <property type="entry name" value="NAD(P)-binding Rossmann-fold domains"/>
    <property type="match status" value="1"/>
</dbReference>
<feature type="binding site" evidence="7">
    <location>
        <position position="267"/>
    </location>
    <ligand>
        <name>a divalent metal cation</name>
        <dbReference type="ChEBI" id="CHEBI:60240"/>
    </ligand>
</feature>
<dbReference type="PANTHER" id="PTHR23406:SF34">
    <property type="entry name" value="NAD-DEPENDENT MALIC ENZYME, MITOCHONDRIAL"/>
    <property type="match status" value="1"/>
</dbReference>
<proteinExistence type="inferred from homology"/>
<dbReference type="PROSITE" id="PS00331">
    <property type="entry name" value="MALIC_ENZYMES"/>
    <property type="match status" value="1"/>
</dbReference>
<evidence type="ECO:0000259" key="9">
    <source>
        <dbReference type="SMART" id="SM00919"/>
    </source>
</evidence>
<keyword evidence="12" id="KW-1185">Reference proteome</keyword>
<dbReference type="GO" id="GO:0051287">
    <property type="term" value="F:NAD binding"/>
    <property type="evidence" value="ECO:0007669"/>
    <property type="project" value="InterPro"/>
</dbReference>
<reference evidence="11" key="1">
    <citation type="submission" date="2023-03" db="EMBL/GenBank/DDBJ databases">
        <title>Massive genome expansion in bonnet fungi (Mycena s.s.) driven by repeated elements and novel gene families across ecological guilds.</title>
        <authorList>
            <consortium name="Lawrence Berkeley National Laboratory"/>
            <person name="Harder C.B."/>
            <person name="Miyauchi S."/>
            <person name="Viragh M."/>
            <person name="Kuo A."/>
            <person name="Thoen E."/>
            <person name="Andreopoulos B."/>
            <person name="Lu D."/>
            <person name="Skrede I."/>
            <person name="Drula E."/>
            <person name="Henrissat B."/>
            <person name="Morin E."/>
            <person name="Kohler A."/>
            <person name="Barry K."/>
            <person name="LaButti K."/>
            <person name="Morin E."/>
            <person name="Salamov A."/>
            <person name="Lipzen A."/>
            <person name="Mereny Z."/>
            <person name="Hegedus B."/>
            <person name="Baldrian P."/>
            <person name="Stursova M."/>
            <person name="Weitz H."/>
            <person name="Taylor A."/>
            <person name="Grigoriev I.V."/>
            <person name="Nagy L.G."/>
            <person name="Martin F."/>
            <person name="Kauserud H."/>
        </authorList>
    </citation>
    <scope>NUCLEOTIDE SEQUENCE</scope>
    <source>
        <strain evidence="11">CBHHK002</strain>
    </source>
</reference>
<dbReference type="InterPro" id="IPR037062">
    <property type="entry name" value="Malic_N_dom_sf"/>
</dbReference>
<feature type="active site" description="Proton acceptor" evidence="5">
    <location>
        <position position="172"/>
    </location>
</feature>
<dbReference type="InterPro" id="IPR012301">
    <property type="entry name" value="Malic_N_dom"/>
</dbReference>
<dbReference type="EMBL" id="JARIHO010000005">
    <property type="protein sequence ID" value="KAJ7361370.1"/>
    <property type="molecule type" value="Genomic_DNA"/>
</dbReference>
<dbReference type="Pfam" id="PF00390">
    <property type="entry name" value="malic"/>
    <property type="match status" value="1"/>
</dbReference>
<evidence type="ECO:0000256" key="6">
    <source>
        <dbReference type="PIRSR" id="PIRSR000106-2"/>
    </source>
</evidence>
<evidence type="ECO:0000256" key="4">
    <source>
        <dbReference type="ARBA" id="ARBA00023027"/>
    </source>
</evidence>
<dbReference type="PANTHER" id="PTHR23406">
    <property type="entry name" value="MALIC ENZYME-RELATED"/>
    <property type="match status" value="1"/>
</dbReference>
<keyword evidence="8" id="KW-0560">Oxidoreductase</keyword>
<dbReference type="Proteomes" id="UP001218218">
    <property type="component" value="Unassembled WGS sequence"/>
</dbReference>
<evidence type="ECO:0000259" key="10">
    <source>
        <dbReference type="SMART" id="SM01274"/>
    </source>
</evidence>
<sequence length="572" mass="63490">MTHQPVFRVALRGDELLNNPRFNKGTAFTVTERKAFGLTGRLPYKVNTLDEQCERAYTQLQGRDSPIAKNSFLQSLKSQNLVLYYNLLTRHLRELIPIIYTPTEAEAISNYSHLFRRSEGLYLTFPNEDSMEEDFLEQTKGRNIDLIVCSDSEAILGIGDQGVGGIGISSAKSVIYSLIGGIDPSQTLSVVLDVGTDNKDLLDDDLYVGWRQERVRGEEYDRFVDKFVQLVRKHFPHSLLHFEDFGVSNAQRILKRYRDSHAVFNDDIQGTGAVTLSCLMAAIGVTKTKLSEQRFIVYGAGSAGLGITRQLRDAIVTMDSISVDEANSLFYLIDKHGLIKQSLGQANIRDDLQEFVRSDDEWAEVKENGAGEIGLLETVKKVKPTVLIGCSTHGGAFTEEVVKAMAEGCDRPIIFPLSNPSKLVEVDPKDANDWTHGKALLATGSPFPPAKMPNGKDYVIAECNNALIYPGLGFGAIITRSRRMTDTMIIAGARRLASLSPALKDPDDALLPDFADAPDVNFEVAVAVAEQAVEEGSADVHWKKEEAREKVRQHLWRPIYGEYVFDEEHGMA</sequence>
<dbReference type="Gene3D" id="3.40.50.10380">
    <property type="entry name" value="Malic enzyme, N-terminal domain"/>
    <property type="match status" value="1"/>
</dbReference>
<dbReference type="Gene3D" id="3.40.50.720">
    <property type="entry name" value="NAD(P)-binding Rossmann-like Domain"/>
    <property type="match status" value="1"/>
</dbReference>
<dbReference type="GO" id="GO:0004471">
    <property type="term" value="F:malate dehydrogenase (decarboxylating) (NAD+) activity"/>
    <property type="evidence" value="ECO:0007669"/>
    <property type="project" value="TreeGrafter"/>
</dbReference>
<accession>A0AAD7AKL5</accession>
<gene>
    <name evidence="11" type="ORF">DFH08DRAFT_843938</name>
</gene>
<dbReference type="PIRSF" id="PIRSF000106">
    <property type="entry name" value="ME"/>
    <property type="match status" value="1"/>
</dbReference>
<keyword evidence="4" id="KW-0520">NAD</keyword>
<dbReference type="GO" id="GO:0005739">
    <property type="term" value="C:mitochondrion"/>
    <property type="evidence" value="ECO:0007669"/>
    <property type="project" value="TreeGrafter"/>
</dbReference>
<evidence type="ECO:0000256" key="2">
    <source>
        <dbReference type="ARBA" id="ARBA00008785"/>
    </source>
</evidence>
<dbReference type="NCBIfam" id="NF010052">
    <property type="entry name" value="PRK13529.1"/>
    <property type="match status" value="1"/>
</dbReference>
<dbReference type="SMART" id="SM00919">
    <property type="entry name" value="Malic_M"/>
    <property type="match status" value="1"/>
</dbReference>
<dbReference type="SMART" id="SM01274">
    <property type="entry name" value="malic"/>
    <property type="match status" value="1"/>
</dbReference>
<dbReference type="FunFam" id="3.40.50.10380:FF:000001">
    <property type="entry name" value="NAD-dependent malic enzyme"/>
    <property type="match status" value="1"/>
</dbReference>